<dbReference type="Gene3D" id="1.10.390.10">
    <property type="entry name" value="Neutral Protease Domain 2"/>
    <property type="match status" value="1"/>
</dbReference>
<protein>
    <submittedName>
        <fullName evidence="1">Uncharacterized protein</fullName>
    </submittedName>
</protein>
<dbReference type="EMBL" id="JAGSPN010000641">
    <property type="protein sequence ID" value="MBR7784810.1"/>
    <property type="molecule type" value="Genomic_DNA"/>
</dbReference>
<evidence type="ECO:0000313" key="1">
    <source>
        <dbReference type="EMBL" id="MBR7784810.1"/>
    </source>
</evidence>
<sequence>VKQAQWNDVAIEIDYQPGHGYNLDRMVKGVQESLTYYSKNFGPYQHKLVRIIEFPRYAGFAQAFPNTIPFSESIGFIAKVDDSNPKDIDYPFYV</sequence>
<dbReference type="Proteomes" id="UP000680067">
    <property type="component" value="Unassembled WGS sequence"/>
</dbReference>
<accession>A0A941I9H3</accession>
<feature type="non-terminal residue" evidence="1">
    <location>
        <position position="94"/>
    </location>
</feature>
<organism evidence="1 2">
    <name type="scientific">Undibacterium luofuense</name>
    <dbReference type="NCBI Taxonomy" id="2828733"/>
    <lineage>
        <taxon>Bacteria</taxon>
        <taxon>Pseudomonadati</taxon>
        <taxon>Pseudomonadota</taxon>
        <taxon>Betaproteobacteria</taxon>
        <taxon>Burkholderiales</taxon>
        <taxon>Oxalobacteraceae</taxon>
        <taxon>Undibacterium</taxon>
    </lineage>
</organism>
<dbReference type="AlphaFoldDB" id="A0A941I9H3"/>
<proteinExistence type="predicted"/>
<dbReference type="RefSeq" id="WP_212689873.1">
    <property type="nucleotide sequence ID" value="NZ_JAGSPN010000641.1"/>
</dbReference>
<feature type="non-terminal residue" evidence="1">
    <location>
        <position position="1"/>
    </location>
</feature>
<reference evidence="1" key="1">
    <citation type="submission" date="2021-04" db="EMBL/GenBank/DDBJ databases">
        <title>novel species isolated from subtropical streams in China.</title>
        <authorList>
            <person name="Lu H."/>
        </authorList>
    </citation>
    <scope>NUCLEOTIDE SEQUENCE</scope>
    <source>
        <strain evidence="1">LFS511W</strain>
    </source>
</reference>
<comment type="caution">
    <text evidence="1">The sequence shown here is derived from an EMBL/GenBank/DDBJ whole genome shotgun (WGS) entry which is preliminary data.</text>
</comment>
<name>A0A941I9H3_9BURK</name>
<keyword evidence="2" id="KW-1185">Reference proteome</keyword>
<evidence type="ECO:0000313" key="2">
    <source>
        <dbReference type="Proteomes" id="UP000680067"/>
    </source>
</evidence>
<gene>
    <name evidence="1" type="ORF">KDM89_22010</name>
</gene>
<dbReference type="InterPro" id="IPR027268">
    <property type="entry name" value="Peptidase_M4/M1_CTD_sf"/>
</dbReference>